<keyword evidence="4 8" id="KW-0067">ATP-binding</keyword>
<dbReference type="InterPro" id="IPR027417">
    <property type="entry name" value="P-loop_NTPase"/>
</dbReference>
<evidence type="ECO:0000256" key="3">
    <source>
        <dbReference type="ARBA" id="ARBA00022806"/>
    </source>
</evidence>
<accession>A0A2U1M3C3</accession>
<dbReference type="GO" id="GO:0005694">
    <property type="term" value="C:chromosome"/>
    <property type="evidence" value="ECO:0007669"/>
    <property type="project" value="UniProtKB-ARBA"/>
</dbReference>
<evidence type="ECO:0000259" key="7">
    <source>
        <dbReference type="Pfam" id="PF13087"/>
    </source>
</evidence>
<dbReference type="InterPro" id="IPR039904">
    <property type="entry name" value="TRANK1"/>
</dbReference>
<keyword evidence="9" id="KW-1185">Reference proteome</keyword>
<dbReference type="Pfam" id="PF13087">
    <property type="entry name" value="AAA_12"/>
    <property type="match status" value="1"/>
</dbReference>
<evidence type="ECO:0000259" key="6">
    <source>
        <dbReference type="Pfam" id="PF13086"/>
    </source>
</evidence>
<dbReference type="FunFam" id="3.40.50.300:FF:000326">
    <property type="entry name" value="P-loop containing nucleoside triphosphate hydrolase"/>
    <property type="match status" value="1"/>
</dbReference>
<dbReference type="OrthoDB" id="3156807at2759"/>
<keyword evidence="1" id="KW-0547">Nucleotide-binding</keyword>
<dbReference type="PANTHER" id="PTHR21529">
    <property type="entry name" value="MAMMARY TURMOR VIRUS RECEPTOR HOMOLOG 1, 2 MTVR1, 2"/>
    <property type="match status" value="1"/>
</dbReference>
<dbReference type="EMBL" id="PKPP01006673">
    <property type="protein sequence ID" value="PWA55756.1"/>
    <property type="molecule type" value="Genomic_DNA"/>
</dbReference>
<sequence length="1531" mass="174128">MGERNFQNMISLLDNLRLFESLLFQENLVSDELEDLLTSKPLQDDGNTSSINYIRATCLSVLRSLQISLEGLSLPDVRDERALMNFCFENASLIFCTTSSSYKLHRIKMEPLNILVIDEAAQLKEAESTIPLQLPGMKHAILIGDECQLPAMLYFDGQNACGQVCIESGFGRSLFERLSALANPKHLLNVQYLPGPMFGPYSFINVVGGREEKDDDDRSWRNLVEVAVVMKIVQNVYKAGNVSKEKLTIGVVSTYSAQVVSIQEKLAHKYEKLDGFSVRVKSIDGFQGGEEDIIILSTVRSNSRGSVGFISSPQRTNVALTRARHCLWILGNERTLLNSESVWTDLVHDARNRHSLFDADSDDSLKMTIIAAKKELEQLDDLVNGNSVLFSDDFRRSFGKLTCARLKKLVLNLLLKLSGGWQPKSRSEGECMQVMKVWDILTFEEIPKLTKRLESIFAAYTDNYINRCTAKCLEGNLEVPRCWPPSQEVIRFRIYEPESSEIRDVEPDDVPENRNPSVLRQLFVTVSPRLCHAVKQHVSHLTSSSIDINLDDVDVTSDFSDVPDTFCEVPIKNYPLVITFHKFLMMLDSTLGNSFFGRFREAREGSHAQTIARGIDFRFQDIRSLFYKEFLSNRTSGKQEKGLVSEIFQLKQNFRTHAGVLDLTESVIEILYCYFVHSMDILEPETSLISGEAPVLLESGNDENAIVTIFGDTGTSGEIVILVRDDCAKAEICDYIGKNALVLTIVECKGLEFQDVLLYNFFGTSPLKDQWRVIYGYMKDHDWLDEKYPQSFPPFKEAKHSVLCSELKQLYVAITRTRQRLWICENQEELSKPMFDYRKMRGLVQVRKLDDSVAQAMRVASSPQEWRERGKKLFYENNFVMATMCFERAGDTIWEKLAKASGLRASAEQIRGTNHEAFQSYVREAAGIFESIGKLEPAASCYCDLAEYERAGKIYLYKCGKMDAAAECFTLAGCYSDAAEAYAKGDKLSNCLSDDNLPSKEIEQIEQEFLESCALDYHGHKDLKSMMKFVRAFFSMESKRLFLRSLGCLDELLLLEEESGHFFEAAELARSWGNVLREADLMEKAGDIKEATALLLWYVFLKLLWGNGNRCWPLKQFDQKEELSSKVKSLAELDSEFYYDFVCSELKVISGQCSTLPELKEDLHAYQKSGSLKGKYLSIRKLLDAHFQQHFSKYEWEDELPIGINEHCDKIFENKVSVRTLVFYWKLWKENVVEIFESLGTFDNEEPNKLKGPIDFSLMYFGVRKQHVKGNMVYLLVDEDAEWVRNYGQKGLLKVKKRVIIDGRQLVIAIRSYWQSELFSVGIKVLEVLEGLRKSKSSGSAFHQSTSLLHLFEVSRSLLDCQYLNLTNSDTRKLQRFLGISLTLVQIALCELRSLSNLFAASRQEAEIPDIMKRMEVAIDWLQSNRPKIDDFLKRYAMSQESKAVQMVVPESSITTQVEETGDKKNQDEETGDALQVEPMLEKQTSGGNTQDAKNKKGKDDNTKGDNNKGNNNKGKNSKGKKGKKGKGKKK</sequence>
<dbReference type="GO" id="GO:0016787">
    <property type="term" value="F:hydrolase activity"/>
    <property type="evidence" value="ECO:0007669"/>
    <property type="project" value="UniProtKB-KW"/>
</dbReference>
<dbReference type="Proteomes" id="UP000245207">
    <property type="component" value="Unassembled WGS sequence"/>
</dbReference>
<feature type="compositionally biased region" description="Basic residues" evidence="5">
    <location>
        <begin position="1516"/>
        <end position="1531"/>
    </location>
</feature>
<evidence type="ECO:0000256" key="2">
    <source>
        <dbReference type="ARBA" id="ARBA00022801"/>
    </source>
</evidence>
<evidence type="ECO:0000256" key="4">
    <source>
        <dbReference type="ARBA" id="ARBA00022840"/>
    </source>
</evidence>
<dbReference type="InterPro" id="IPR047187">
    <property type="entry name" value="SF1_C_Upf1"/>
</dbReference>
<gene>
    <name evidence="8" type="ORF">CTI12_AA426770</name>
</gene>
<dbReference type="SUPFAM" id="SSF52540">
    <property type="entry name" value="P-loop containing nucleoside triphosphate hydrolases"/>
    <property type="match status" value="2"/>
</dbReference>
<dbReference type="CDD" id="cd18808">
    <property type="entry name" value="SF1_C_Upf1"/>
    <property type="match status" value="1"/>
</dbReference>
<keyword evidence="3 8" id="KW-0347">Helicase</keyword>
<reference evidence="8 9" key="1">
    <citation type="journal article" date="2018" name="Mol. Plant">
        <title>The genome of Artemisia annua provides insight into the evolution of Asteraceae family and artemisinin biosynthesis.</title>
        <authorList>
            <person name="Shen Q."/>
            <person name="Zhang L."/>
            <person name="Liao Z."/>
            <person name="Wang S."/>
            <person name="Yan T."/>
            <person name="Shi P."/>
            <person name="Liu M."/>
            <person name="Fu X."/>
            <person name="Pan Q."/>
            <person name="Wang Y."/>
            <person name="Lv Z."/>
            <person name="Lu X."/>
            <person name="Zhang F."/>
            <person name="Jiang W."/>
            <person name="Ma Y."/>
            <person name="Chen M."/>
            <person name="Hao X."/>
            <person name="Li L."/>
            <person name="Tang Y."/>
            <person name="Lv G."/>
            <person name="Zhou Y."/>
            <person name="Sun X."/>
            <person name="Brodelius P.E."/>
            <person name="Rose J.K.C."/>
            <person name="Tang K."/>
        </authorList>
    </citation>
    <scope>NUCLEOTIDE SEQUENCE [LARGE SCALE GENOMIC DNA]</scope>
    <source>
        <strain evidence="9">cv. Huhao1</strain>
        <tissue evidence="8">Leaf</tissue>
    </source>
</reference>
<protein>
    <submittedName>
        <fullName evidence="8">UvrD-like Helicase, ATP-binding domain, P-loop containing nucleoside triphosphate hydrolase</fullName>
    </submittedName>
</protein>
<feature type="compositionally biased region" description="Basic and acidic residues" evidence="5">
    <location>
        <begin position="1493"/>
        <end position="1507"/>
    </location>
</feature>
<dbReference type="STRING" id="35608.A0A2U1M3C3"/>
<dbReference type="Pfam" id="PF13086">
    <property type="entry name" value="AAA_11"/>
    <property type="match status" value="1"/>
</dbReference>
<organism evidence="8 9">
    <name type="scientific">Artemisia annua</name>
    <name type="common">Sweet wormwood</name>
    <dbReference type="NCBI Taxonomy" id="35608"/>
    <lineage>
        <taxon>Eukaryota</taxon>
        <taxon>Viridiplantae</taxon>
        <taxon>Streptophyta</taxon>
        <taxon>Embryophyta</taxon>
        <taxon>Tracheophyta</taxon>
        <taxon>Spermatophyta</taxon>
        <taxon>Magnoliopsida</taxon>
        <taxon>eudicotyledons</taxon>
        <taxon>Gunneridae</taxon>
        <taxon>Pentapetalae</taxon>
        <taxon>asterids</taxon>
        <taxon>campanulids</taxon>
        <taxon>Asterales</taxon>
        <taxon>Asteraceae</taxon>
        <taxon>Asteroideae</taxon>
        <taxon>Anthemideae</taxon>
        <taxon>Artemisiinae</taxon>
        <taxon>Artemisia</taxon>
    </lineage>
</organism>
<feature type="domain" description="DNA2/NAM7 helicase-like C-terminal" evidence="7">
    <location>
        <begin position="198"/>
        <end position="333"/>
    </location>
</feature>
<dbReference type="InterPro" id="IPR041679">
    <property type="entry name" value="DNA2/NAM7-like_C"/>
</dbReference>
<evidence type="ECO:0000256" key="1">
    <source>
        <dbReference type="ARBA" id="ARBA00022741"/>
    </source>
</evidence>
<name>A0A2U1M3C3_ARTAN</name>
<keyword evidence="2 8" id="KW-0378">Hydrolase</keyword>
<evidence type="ECO:0000313" key="9">
    <source>
        <dbReference type="Proteomes" id="UP000245207"/>
    </source>
</evidence>
<evidence type="ECO:0000256" key="5">
    <source>
        <dbReference type="SAM" id="MobiDB-lite"/>
    </source>
</evidence>
<dbReference type="PANTHER" id="PTHR21529:SF4">
    <property type="entry name" value="TPR AND ANKYRIN REPEAT-CONTAINING PROTEIN 1"/>
    <property type="match status" value="1"/>
</dbReference>
<feature type="region of interest" description="Disordered" evidence="5">
    <location>
        <begin position="1444"/>
        <end position="1531"/>
    </location>
</feature>
<dbReference type="Gene3D" id="3.40.50.300">
    <property type="entry name" value="P-loop containing nucleotide triphosphate hydrolases"/>
    <property type="match status" value="3"/>
</dbReference>
<comment type="caution">
    <text evidence="8">The sequence shown here is derived from an EMBL/GenBank/DDBJ whole genome shotgun (WGS) entry which is preliminary data.</text>
</comment>
<dbReference type="InterPro" id="IPR041677">
    <property type="entry name" value="DNA2/NAM7_AAA_11"/>
</dbReference>
<dbReference type="GO" id="GO:0004386">
    <property type="term" value="F:helicase activity"/>
    <property type="evidence" value="ECO:0007669"/>
    <property type="project" value="UniProtKB-KW"/>
</dbReference>
<feature type="compositionally biased region" description="Polar residues" evidence="5">
    <location>
        <begin position="1483"/>
        <end position="1492"/>
    </location>
</feature>
<dbReference type="GO" id="GO:0005524">
    <property type="term" value="F:ATP binding"/>
    <property type="evidence" value="ECO:0007669"/>
    <property type="project" value="UniProtKB-KW"/>
</dbReference>
<proteinExistence type="predicted"/>
<feature type="domain" description="DNA2/NAM7 helicase helicase" evidence="6">
    <location>
        <begin position="79"/>
        <end position="153"/>
    </location>
</feature>
<evidence type="ECO:0000313" key="8">
    <source>
        <dbReference type="EMBL" id="PWA55756.1"/>
    </source>
</evidence>